<feature type="signal peptide" evidence="2">
    <location>
        <begin position="1"/>
        <end position="19"/>
    </location>
</feature>
<keyword evidence="2" id="KW-0732">Signal</keyword>
<protein>
    <submittedName>
        <fullName evidence="3">Uncharacterized protein</fullName>
    </submittedName>
</protein>
<dbReference type="EMBL" id="MU793677">
    <property type="protein sequence ID" value="KAJ3780663.1"/>
    <property type="molecule type" value="Genomic_DNA"/>
</dbReference>
<comment type="caution">
    <text evidence="3">The sequence shown here is derived from an EMBL/GenBank/DDBJ whole genome shotgun (WGS) entry which is preliminary data.</text>
</comment>
<reference evidence="3" key="1">
    <citation type="submission" date="2022-08" db="EMBL/GenBank/DDBJ databases">
        <authorList>
            <consortium name="DOE Joint Genome Institute"/>
            <person name="Min B."/>
            <person name="Riley R."/>
            <person name="Sierra-Patev S."/>
            <person name="Naranjo-Ortiz M."/>
            <person name="Looney B."/>
            <person name="Konkel Z."/>
            <person name="Slot J.C."/>
            <person name="Sakamoto Y."/>
            <person name="Steenwyk J.L."/>
            <person name="Rokas A."/>
            <person name="Carro J."/>
            <person name="Camarero S."/>
            <person name="Ferreira P."/>
            <person name="Molpeceres G."/>
            <person name="Ruiz-Duenas F.J."/>
            <person name="Serrano A."/>
            <person name="Henrissat B."/>
            <person name="Drula E."/>
            <person name="Hughes K.W."/>
            <person name="Mata J.L."/>
            <person name="Ishikawa N.K."/>
            <person name="Vargas-Isla R."/>
            <person name="Ushijima S."/>
            <person name="Smith C.A."/>
            <person name="Ahrendt S."/>
            <person name="Andreopoulos W."/>
            <person name="He G."/>
            <person name="Labutti K."/>
            <person name="Lipzen A."/>
            <person name="Ng V."/>
            <person name="Sandor L."/>
            <person name="Barry K."/>
            <person name="Martinez A.T."/>
            <person name="Xiao Y."/>
            <person name="Gibbons J.G."/>
            <person name="Terashima K."/>
            <person name="Hibbett D.S."/>
            <person name="Grigoriev I.V."/>
        </authorList>
    </citation>
    <scope>NUCLEOTIDE SEQUENCE</scope>
    <source>
        <strain evidence="3">TFB10291</strain>
    </source>
</reference>
<accession>A0AA38NJ12</accession>
<keyword evidence="4" id="KW-1185">Reference proteome</keyword>
<gene>
    <name evidence="3" type="ORF">GGU10DRAFT_415078</name>
</gene>
<dbReference type="AlphaFoldDB" id="A0AA38NJ12"/>
<feature type="compositionally biased region" description="Polar residues" evidence="1">
    <location>
        <begin position="28"/>
        <end position="39"/>
    </location>
</feature>
<feature type="compositionally biased region" description="Low complexity" evidence="1">
    <location>
        <begin position="56"/>
        <end position="73"/>
    </location>
</feature>
<evidence type="ECO:0000313" key="3">
    <source>
        <dbReference type="EMBL" id="KAJ3780663.1"/>
    </source>
</evidence>
<feature type="region of interest" description="Disordered" evidence="1">
    <location>
        <begin position="28"/>
        <end position="84"/>
    </location>
</feature>
<evidence type="ECO:0000256" key="1">
    <source>
        <dbReference type="SAM" id="MobiDB-lite"/>
    </source>
</evidence>
<sequence length="266" mass="28794">MHRQAFFSLLVVVVTLCAALSIAAPTKASSPSLSKIPTKPNTPAPALPAPKEPSKPAKSPKTPTQSSKRPSSTAYSPEHSSEGEGANVLECEHAVELQLLAFTFKKNGFCDALDALVSHSGGDKATYLADIKTEINQKTNLYNIPHDTNAAIYDAQKNQITAKFKVGNGEANAPTIPFDIENVIQWGRVKTYLSTSYVSSNAEKLVKSIDEMATKVLNKAASDAKKCATQQQIDAAKAEYISSRGTMEMIWENYIKFVTNQADVKQ</sequence>
<dbReference type="Proteomes" id="UP001163798">
    <property type="component" value="Unassembled WGS sequence"/>
</dbReference>
<organism evidence="3 4">
    <name type="scientific">Lentinula aff. detonsa</name>
    <dbReference type="NCBI Taxonomy" id="2804958"/>
    <lineage>
        <taxon>Eukaryota</taxon>
        <taxon>Fungi</taxon>
        <taxon>Dikarya</taxon>
        <taxon>Basidiomycota</taxon>
        <taxon>Agaricomycotina</taxon>
        <taxon>Agaricomycetes</taxon>
        <taxon>Agaricomycetidae</taxon>
        <taxon>Agaricales</taxon>
        <taxon>Marasmiineae</taxon>
        <taxon>Omphalotaceae</taxon>
        <taxon>Lentinula</taxon>
    </lineage>
</organism>
<proteinExistence type="predicted"/>
<evidence type="ECO:0000256" key="2">
    <source>
        <dbReference type="SAM" id="SignalP"/>
    </source>
</evidence>
<evidence type="ECO:0000313" key="4">
    <source>
        <dbReference type="Proteomes" id="UP001163798"/>
    </source>
</evidence>
<feature type="chain" id="PRO_5041352788" evidence="2">
    <location>
        <begin position="20"/>
        <end position="266"/>
    </location>
</feature>
<feature type="compositionally biased region" description="Pro residues" evidence="1">
    <location>
        <begin position="40"/>
        <end position="51"/>
    </location>
</feature>
<name>A0AA38NJ12_9AGAR</name>